<dbReference type="Proteomes" id="UP001497516">
    <property type="component" value="Chromosome 5"/>
</dbReference>
<feature type="domain" description="RNase H type-1" evidence="1">
    <location>
        <begin position="14"/>
        <end position="89"/>
    </location>
</feature>
<name>A0AAV2EYG0_9ROSI</name>
<organism evidence="2 3">
    <name type="scientific">Linum trigynum</name>
    <dbReference type="NCBI Taxonomy" id="586398"/>
    <lineage>
        <taxon>Eukaryota</taxon>
        <taxon>Viridiplantae</taxon>
        <taxon>Streptophyta</taxon>
        <taxon>Embryophyta</taxon>
        <taxon>Tracheophyta</taxon>
        <taxon>Spermatophyta</taxon>
        <taxon>Magnoliopsida</taxon>
        <taxon>eudicotyledons</taxon>
        <taxon>Gunneridae</taxon>
        <taxon>Pentapetalae</taxon>
        <taxon>rosids</taxon>
        <taxon>fabids</taxon>
        <taxon>Malpighiales</taxon>
        <taxon>Linaceae</taxon>
        <taxon>Linum</taxon>
    </lineage>
</organism>
<reference evidence="2 3" key="1">
    <citation type="submission" date="2024-04" db="EMBL/GenBank/DDBJ databases">
        <authorList>
            <person name="Fracassetti M."/>
        </authorList>
    </citation>
    <scope>NUCLEOTIDE SEQUENCE [LARGE SCALE GENOMIC DNA]</scope>
</reference>
<evidence type="ECO:0000313" key="3">
    <source>
        <dbReference type="Proteomes" id="UP001497516"/>
    </source>
</evidence>
<accession>A0AAV2EYG0</accession>
<dbReference type="InterPro" id="IPR002156">
    <property type="entry name" value="RNaseH_domain"/>
</dbReference>
<protein>
    <recommendedName>
        <fullName evidence="1">RNase H type-1 domain-containing protein</fullName>
    </recommendedName>
</protein>
<dbReference type="GO" id="GO:0004523">
    <property type="term" value="F:RNA-DNA hybrid ribonuclease activity"/>
    <property type="evidence" value="ECO:0007669"/>
    <property type="project" value="InterPro"/>
</dbReference>
<dbReference type="AlphaFoldDB" id="A0AAV2EYG0"/>
<gene>
    <name evidence="2" type="ORF">LTRI10_LOCUS31495</name>
</gene>
<sequence>MGLSIYGMGLPKVNHTRQGMVILTPAREILLVQGVQFEGLDDPMVAELLTLSDAVSWVRNLCFMEMRFEGDAKMVIEKILQRDTRDNQVGAITSPVST</sequence>
<evidence type="ECO:0000259" key="1">
    <source>
        <dbReference type="Pfam" id="PF13456"/>
    </source>
</evidence>
<dbReference type="EMBL" id="OZ034818">
    <property type="protein sequence ID" value="CAL1390732.1"/>
    <property type="molecule type" value="Genomic_DNA"/>
</dbReference>
<keyword evidence="3" id="KW-1185">Reference proteome</keyword>
<proteinExistence type="predicted"/>
<dbReference type="Pfam" id="PF13456">
    <property type="entry name" value="RVT_3"/>
    <property type="match status" value="1"/>
</dbReference>
<evidence type="ECO:0000313" key="2">
    <source>
        <dbReference type="EMBL" id="CAL1390732.1"/>
    </source>
</evidence>
<dbReference type="GO" id="GO:0003676">
    <property type="term" value="F:nucleic acid binding"/>
    <property type="evidence" value="ECO:0007669"/>
    <property type="project" value="InterPro"/>
</dbReference>